<dbReference type="Pfam" id="PF22638">
    <property type="entry name" value="FlgK_D1"/>
    <property type="match status" value="1"/>
</dbReference>
<dbReference type="GO" id="GO:0009424">
    <property type="term" value="C:bacterial-type flagellum hook"/>
    <property type="evidence" value="ECO:0007669"/>
    <property type="project" value="InterPro"/>
</dbReference>
<protein>
    <recommendedName>
        <fullName evidence="6">Flagellar hook-associated protein FlgK helical domain-containing protein</fullName>
    </recommendedName>
</protein>
<evidence type="ECO:0000313" key="7">
    <source>
        <dbReference type="EMBL" id="SVE22062.1"/>
    </source>
</evidence>
<evidence type="ECO:0000256" key="1">
    <source>
        <dbReference type="ARBA" id="ARBA00004365"/>
    </source>
</evidence>
<gene>
    <name evidence="7" type="ORF">METZ01_LOCUS474916</name>
</gene>
<keyword evidence="4" id="KW-0964">Secreted</keyword>
<dbReference type="EMBL" id="UINC01202320">
    <property type="protein sequence ID" value="SVE22062.1"/>
    <property type="molecule type" value="Genomic_DNA"/>
</dbReference>
<dbReference type="PANTHER" id="PTHR30033">
    <property type="entry name" value="FLAGELLAR HOOK-ASSOCIATED PROTEIN 1"/>
    <property type="match status" value="1"/>
</dbReference>
<keyword evidence="5" id="KW-0975">Bacterial flagellum</keyword>
<dbReference type="InterPro" id="IPR053927">
    <property type="entry name" value="FlgK_helical"/>
</dbReference>
<feature type="non-terminal residue" evidence="7">
    <location>
        <position position="1"/>
    </location>
</feature>
<dbReference type="PANTHER" id="PTHR30033:SF2">
    <property type="entry name" value="FLAGELLAR HOOK PROTEIN"/>
    <property type="match status" value="1"/>
</dbReference>
<accession>A0A383BQ48</accession>
<comment type="similarity">
    <text evidence="3">Belongs to the flagella basal body rod proteins family.</text>
</comment>
<dbReference type="GO" id="GO:0044780">
    <property type="term" value="P:bacterial-type flagellum assembly"/>
    <property type="evidence" value="ECO:0007669"/>
    <property type="project" value="InterPro"/>
</dbReference>
<dbReference type="InterPro" id="IPR002371">
    <property type="entry name" value="FlgK"/>
</dbReference>
<proteinExistence type="inferred from homology"/>
<evidence type="ECO:0000256" key="4">
    <source>
        <dbReference type="ARBA" id="ARBA00022525"/>
    </source>
</evidence>
<organism evidence="7">
    <name type="scientific">marine metagenome</name>
    <dbReference type="NCBI Taxonomy" id="408172"/>
    <lineage>
        <taxon>unclassified sequences</taxon>
        <taxon>metagenomes</taxon>
        <taxon>ecological metagenomes</taxon>
    </lineage>
</organism>
<name>A0A383BQ48_9ZZZZ</name>
<evidence type="ECO:0000256" key="2">
    <source>
        <dbReference type="ARBA" id="ARBA00004613"/>
    </source>
</evidence>
<feature type="domain" description="Flagellar hook-associated protein FlgK helical" evidence="6">
    <location>
        <begin position="60"/>
        <end position="243"/>
    </location>
</feature>
<evidence type="ECO:0000256" key="3">
    <source>
        <dbReference type="ARBA" id="ARBA00009677"/>
    </source>
</evidence>
<reference evidence="7" key="1">
    <citation type="submission" date="2018-05" db="EMBL/GenBank/DDBJ databases">
        <authorList>
            <person name="Lanie J.A."/>
            <person name="Ng W.-L."/>
            <person name="Kazmierczak K.M."/>
            <person name="Andrzejewski T.M."/>
            <person name="Davidsen T.M."/>
            <person name="Wayne K.J."/>
            <person name="Tettelin H."/>
            <person name="Glass J.I."/>
            <person name="Rusch D."/>
            <person name="Podicherti R."/>
            <person name="Tsui H.-C.T."/>
            <person name="Winkler M.E."/>
        </authorList>
    </citation>
    <scope>NUCLEOTIDE SEQUENCE</scope>
</reference>
<evidence type="ECO:0000256" key="5">
    <source>
        <dbReference type="ARBA" id="ARBA00023143"/>
    </source>
</evidence>
<dbReference type="GO" id="GO:0005198">
    <property type="term" value="F:structural molecule activity"/>
    <property type="evidence" value="ECO:0007669"/>
    <property type="project" value="InterPro"/>
</dbReference>
<comment type="subcellular location">
    <subcellularLocation>
        <location evidence="1">Bacterial flagellum</location>
    </subcellularLocation>
    <subcellularLocation>
        <location evidence="2">Secreted</location>
    </subcellularLocation>
</comment>
<evidence type="ECO:0000259" key="6">
    <source>
        <dbReference type="Pfam" id="PF22638"/>
    </source>
</evidence>
<sequence length="244" mass="26424">SGSEVARIEQLRDLAIDQAITSEKSVTKYLEVKQRHLRRAEASLGQALDRQSIDAGESYGSYGVAEGLTGLFSSFQSLSANPTSTAERQTVVFNAQKLTDKMNIVDRRLSDLQSSINDEEDYEIDNVNAKLESVAIHAASVGNTEIVEGAANEIRDAMQAALEDLSELVNITTTTNEDGKLSVFVDGHEMITDNAMTGSVKLHTDSDGMNFIADNRTGEVLALQSGSVKALIDVRDGVIQDLRD</sequence>
<dbReference type="GO" id="GO:0005576">
    <property type="term" value="C:extracellular region"/>
    <property type="evidence" value="ECO:0007669"/>
    <property type="project" value="UniProtKB-SubCell"/>
</dbReference>
<dbReference type="AlphaFoldDB" id="A0A383BQ48"/>
<feature type="non-terminal residue" evidence="7">
    <location>
        <position position="244"/>
    </location>
</feature>